<keyword evidence="9" id="KW-1185">Reference proteome</keyword>
<feature type="transmembrane region" description="Helical" evidence="6">
    <location>
        <begin position="28"/>
        <end position="55"/>
    </location>
</feature>
<accession>A0A9Q0S4P5</accession>
<organism evidence="8 9">
    <name type="scientific">Pseudolycoriella hygida</name>
    <dbReference type="NCBI Taxonomy" id="35572"/>
    <lineage>
        <taxon>Eukaryota</taxon>
        <taxon>Metazoa</taxon>
        <taxon>Ecdysozoa</taxon>
        <taxon>Arthropoda</taxon>
        <taxon>Hexapoda</taxon>
        <taxon>Insecta</taxon>
        <taxon>Pterygota</taxon>
        <taxon>Neoptera</taxon>
        <taxon>Endopterygota</taxon>
        <taxon>Diptera</taxon>
        <taxon>Nematocera</taxon>
        <taxon>Sciaroidea</taxon>
        <taxon>Sciaridae</taxon>
        <taxon>Pseudolycoriella</taxon>
    </lineage>
</organism>
<feature type="domain" description="Peptidase S54 rhomboid" evidence="7">
    <location>
        <begin position="61"/>
        <end position="223"/>
    </location>
</feature>
<evidence type="ECO:0000313" key="9">
    <source>
        <dbReference type="Proteomes" id="UP001151699"/>
    </source>
</evidence>
<keyword evidence="3 6" id="KW-0812">Transmembrane</keyword>
<evidence type="ECO:0000256" key="6">
    <source>
        <dbReference type="SAM" id="Phobius"/>
    </source>
</evidence>
<comment type="subcellular location">
    <subcellularLocation>
        <location evidence="1">Membrane</location>
        <topology evidence="1">Multi-pass membrane protein</topology>
    </subcellularLocation>
</comment>
<proteinExistence type="inferred from homology"/>
<dbReference type="PANTHER" id="PTHR45840">
    <property type="entry name" value="RHOMBOID-RELATED PROTEIN"/>
    <property type="match status" value="1"/>
</dbReference>
<dbReference type="InterPro" id="IPR022764">
    <property type="entry name" value="Peptidase_S54_rhomboid_dom"/>
</dbReference>
<feature type="transmembrane region" description="Helical" evidence="6">
    <location>
        <begin position="102"/>
        <end position="120"/>
    </location>
</feature>
<dbReference type="GO" id="GO:0004252">
    <property type="term" value="F:serine-type endopeptidase activity"/>
    <property type="evidence" value="ECO:0007669"/>
    <property type="project" value="InterPro"/>
</dbReference>
<dbReference type="Proteomes" id="UP001151699">
    <property type="component" value="Chromosome B"/>
</dbReference>
<feature type="transmembrane region" description="Helical" evidence="6">
    <location>
        <begin position="158"/>
        <end position="181"/>
    </location>
</feature>
<evidence type="ECO:0000259" key="7">
    <source>
        <dbReference type="Pfam" id="PF01694"/>
    </source>
</evidence>
<evidence type="ECO:0000256" key="4">
    <source>
        <dbReference type="ARBA" id="ARBA00022989"/>
    </source>
</evidence>
<feature type="transmembrane region" description="Helical" evidence="6">
    <location>
        <begin position="234"/>
        <end position="254"/>
    </location>
</feature>
<evidence type="ECO:0000256" key="2">
    <source>
        <dbReference type="ARBA" id="ARBA00009045"/>
    </source>
</evidence>
<dbReference type="InterPro" id="IPR035952">
    <property type="entry name" value="Rhomboid-like_sf"/>
</dbReference>
<reference evidence="8" key="1">
    <citation type="submission" date="2022-07" db="EMBL/GenBank/DDBJ databases">
        <authorList>
            <person name="Trinca V."/>
            <person name="Uliana J.V.C."/>
            <person name="Torres T.T."/>
            <person name="Ward R.J."/>
            <person name="Monesi N."/>
        </authorList>
    </citation>
    <scope>NUCLEOTIDE SEQUENCE</scope>
    <source>
        <strain evidence="8">HSMRA1968</strain>
        <tissue evidence="8">Whole embryos</tissue>
    </source>
</reference>
<name>A0A9Q0S4P5_9DIPT</name>
<dbReference type="AlphaFoldDB" id="A0A9Q0S4P5"/>
<dbReference type="OrthoDB" id="418595at2759"/>
<gene>
    <name evidence="8" type="primary">rom-1_4</name>
    <name evidence="8" type="ORF">Bhyg_08823</name>
</gene>
<dbReference type="SUPFAM" id="SSF144091">
    <property type="entry name" value="Rhomboid-like"/>
    <property type="match status" value="1"/>
</dbReference>
<dbReference type="Pfam" id="PF01694">
    <property type="entry name" value="Rhomboid"/>
    <property type="match status" value="1"/>
</dbReference>
<comment type="caution">
    <text evidence="8">The sequence shown here is derived from an EMBL/GenBank/DDBJ whole genome shotgun (WGS) entry which is preliminary data.</text>
</comment>
<evidence type="ECO:0000256" key="5">
    <source>
        <dbReference type="ARBA" id="ARBA00023136"/>
    </source>
</evidence>
<keyword evidence="5 6" id="KW-0472">Membrane</keyword>
<dbReference type="Gene3D" id="1.20.1540.10">
    <property type="entry name" value="Rhomboid-like"/>
    <property type="match status" value="1"/>
</dbReference>
<dbReference type="InterPro" id="IPR051739">
    <property type="entry name" value="Rhomboid_IM_Serine_Proteases"/>
</dbReference>
<feature type="transmembrane region" description="Helical" evidence="6">
    <location>
        <begin position="201"/>
        <end position="222"/>
    </location>
</feature>
<evidence type="ECO:0000313" key="8">
    <source>
        <dbReference type="EMBL" id="KAJ6643858.1"/>
    </source>
</evidence>
<evidence type="ECO:0000256" key="1">
    <source>
        <dbReference type="ARBA" id="ARBA00004141"/>
    </source>
</evidence>
<evidence type="ECO:0000256" key="3">
    <source>
        <dbReference type="ARBA" id="ARBA00022692"/>
    </source>
</evidence>
<dbReference type="GO" id="GO:0016020">
    <property type="term" value="C:membrane"/>
    <property type="evidence" value="ECO:0007669"/>
    <property type="project" value="UniProtKB-SubCell"/>
</dbReference>
<feature type="transmembrane region" description="Helical" evidence="6">
    <location>
        <begin position="126"/>
        <end position="146"/>
    </location>
</feature>
<protein>
    <submittedName>
        <fullName evidence="8">Rhomboid-related protein 1</fullName>
    </submittedName>
</protein>
<comment type="similarity">
    <text evidence="2">Belongs to the peptidase S54 family.</text>
</comment>
<dbReference type="PANTHER" id="PTHR45840:SF2">
    <property type="entry name" value="PROTEIN RHOMBOID-RELATED"/>
    <property type="match status" value="1"/>
</dbReference>
<keyword evidence="4 6" id="KW-1133">Transmembrane helix</keyword>
<sequence length="289" mass="32889">MTDPEALTISTQTLVKESFHTHPRYFPFFMIGISFVQGCLTILVSGTLLALLFSYDPQRRHELWRYLTVMLVHAGPRHLLPNVAFQIMLGVILEIEHNSKRIAIVYLASVLGGSLFNTVLTPKKYAVGASAAVYGLFFSHLATILLNWNVVDKKWFRIMLLTLFISFDIASSLYYEIFLNVNLHVRPITESNRSQSASRSVVSYAGHLGGALTGFLVSFLALKKFEDNRWQETLQIVCIGLLSAGFIFILLFNICTPNLYLPTEWNFEYSESLKNYSRKFLKGEVLIRM</sequence>
<dbReference type="EMBL" id="WJQU01000002">
    <property type="protein sequence ID" value="KAJ6643858.1"/>
    <property type="molecule type" value="Genomic_DNA"/>
</dbReference>